<dbReference type="OrthoDB" id="1658288at2759"/>
<dbReference type="EMBL" id="NCSJ02000013">
    <property type="protein sequence ID" value="RFU35064.1"/>
    <property type="molecule type" value="Genomic_DNA"/>
</dbReference>
<dbReference type="Pfam" id="PF13424">
    <property type="entry name" value="TPR_12"/>
    <property type="match status" value="2"/>
</dbReference>
<sequence>MSGLEVIASIASIVALVEFSQKVLVRAAQLRAVGKDIGDAFQCINDLLPPITHAVERTKKRIDNKEIDEETCKALLPIHRGVERTLEELSKVLRKYTPEDGASKVEVLWKTGKGVFQEKKVKGILQRLHEYVGVLTLSHVEAANAQDFSSSEKANIQQILATVARSNTTQAASLPITFVPFDRNDSLVNRDDIFKAIDQRLTLQSQSRSVALWGLGGCGKTQIALEYAYRRQKITSCSVFWIHADSQARFTQDYTNLAKIASLPPDLKGEDLLIAVKQWIELQTNWVLILDNADDLKLFKRPYSATLEQQLYTPDLLQFVPRTQTETILWTSRDSSILGNLVGVQGGIEIGPMTDKEAWELFSSARGRTDVNQPSEEERELFKLLEKLPLAIVQAGAYMRKTKVSIRQYLKSFKESESRQSNLLSYEFQDTHRLEVPNSVMRTWLISMDQIAKDNVDSAKILNTIAFFDNKGIPFELLKAAAGPNLSEEEILVAAGRLTEYSFLQAQKASDEQLPTYDQHRLVNLATRQALTETQARSFSGKALEIMNSLFPSGKFGTWESCILYLPHTLKALSRRDKQDYNSRTPLLLQRVGRYYWEQGRFDEAEQLELEVLELYKEVLGVKHFDTIRAMSNLASTWHLQGQFDKAEQLELEVLELCKKVLGVKHPNTILAMANLALAWHQQGRFDEAEKLELIVLKLYKEVLGVKYPETMSAMANLASTWRHQGRFDEAEQLELEVLNLHKKVLGVKHPDTILAMANLASTWYQQGRFDEAEQLELEVLELYKEVLGAKHPKTILAMASLASTWYQQGQFDEAEQLGFEVLKLRKEVLGAKHSDTIRAMANHMAMERQFTLNNTDTDH</sequence>
<feature type="non-terminal residue" evidence="2">
    <location>
        <position position="1"/>
    </location>
</feature>
<accession>A0A3E2HNX4</accession>
<dbReference type="PANTHER" id="PTHR46082">
    <property type="entry name" value="ATP/GTP-BINDING PROTEIN-RELATED"/>
    <property type="match status" value="1"/>
</dbReference>
<dbReference type="PANTHER" id="PTHR46082:SF6">
    <property type="entry name" value="AAA+ ATPASE DOMAIN-CONTAINING PROTEIN-RELATED"/>
    <property type="match status" value="1"/>
</dbReference>
<dbReference type="SUPFAM" id="SSF52540">
    <property type="entry name" value="P-loop containing nucleoside triphosphate hydrolases"/>
    <property type="match status" value="1"/>
</dbReference>
<evidence type="ECO:0000313" key="3">
    <source>
        <dbReference type="Proteomes" id="UP000258309"/>
    </source>
</evidence>
<evidence type="ECO:0000259" key="1">
    <source>
        <dbReference type="Pfam" id="PF17107"/>
    </source>
</evidence>
<dbReference type="InterPro" id="IPR042197">
    <property type="entry name" value="Apaf_helical"/>
</dbReference>
<dbReference type="InterPro" id="IPR053137">
    <property type="entry name" value="NLR-like"/>
</dbReference>
<gene>
    <name evidence="2" type="ORF">B7463_g1296</name>
</gene>
<dbReference type="Gene3D" id="1.25.40.10">
    <property type="entry name" value="Tetratricopeptide repeat domain"/>
    <property type="match status" value="2"/>
</dbReference>
<dbReference type="GO" id="GO:0043531">
    <property type="term" value="F:ADP binding"/>
    <property type="evidence" value="ECO:0007669"/>
    <property type="project" value="InterPro"/>
</dbReference>
<dbReference type="InterPro" id="IPR011990">
    <property type="entry name" value="TPR-like_helical_dom_sf"/>
</dbReference>
<evidence type="ECO:0000313" key="2">
    <source>
        <dbReference type="EMBL" id="RFU35064.1"/>
    </source>
</evidence>
<dbReference type="Proteomes" id="UP000258309">
    <property type="component" value="Unassembled WGS sequence"/>
</dbReference>
<dbReference type="Gene3D" id="1.10.8.430">
    <property type="entry name" value="Helical domain of apoptotic protease-activating factors"/>
    <property type="match status" value="1"/>
</dbReference>
<dbReference type="STRING" id="5539.A0A3E2HNX4"/>
<dbReference type="SMART" id="SM00028">
    <property type="entry name" value="TPR"/>
    <property type="match status" value="6"/>
</dbReference>
<dbReference type="Pfam" id="PF13374">
    <property type="entry name" value="TPR_10"/>
    <property type="match status" value="2"/>
</dbReference>
<comment type="caution">
    <text evidence="2">The sequence shown here is derived from an EMBL/GenBank/DDBJ whole genome shotgun (WGS) entry which is preliminary data.</text>
</comment>
<name>A0A3E2HNX4_SCYLI</name>
<organism evidence="2 3">
    <name type="scientific">Scytalidium lignicola</name>
    <name type="common">Hyphomycete</name>
    <dbReference type="NCBI Taxonomy" id="5539"/>
    <lineage>
        <taxon>Eukaryota</taxon>
        <taxon>Fungi</taxon>
        <taxon>Dikarya</taxon>
        <taxon>Ascomycota</taxon>
        <taxon>Pezizomycotina</taxon>
        <taxon>Leotiomycetes</taxon>
        <taxon>Leotiomycetes incertae sedis</taxon>
        <taxon>Scytalidium</taxon>
    </lineage>
</organism>
<reference evidence="2 3" key="1">
    <citation type="submission" date="2018-05" db="EMBL/GenBank/DDBJ databases">
        <title>Draft genome sequence of Scytalidium lignicola DSM 105466, a ubiquitous saprotrophic fungus.</title>
        <authorList>
            <person name="Buettner E."/>
            <person name="Gebauer A.M."/>
            <person name="Hofrichter M."/>
            <person name="Liers C."/>
            <person name="Kellner H."/>
        </authorList>
    </citation>
    <scope>NUCLEOTIDE SEQUENCE [LARGE SCALE GENOMIC DNA]</scope>
    <source>
        <strain evidence="2 3">DSM 105466</strain>
    </source>
</reference>
<dbReference type="InterPro" id="IPR019734">
    <property type="entry name" value="TPR_rpt"/>
</dbReference>
<feature type="domain" description="NACHT-NTPase and P-loop NTPases N-terminal" evidence="1">
    <location>
        <begin position="10"/>
        <end position="135"/>
    </location>
</feature>
<dbReference type="AlphaFoldDB" id="A0A3E2HNX4"/>
<dbReference type="Pfam" id="PF17107">
    <property type="entry name" value="SesA"/>
    <property type="match status" value="1"/>
</dbReference>
<dbReference type="Gene3D" id="3.40.50.300">
    <property type="entry name" value="P-loop containing nucleotide triphosphate hydrolases"/>
    <property type="match status" value="1"/>
</dbReference>
<proteinExistence type="predicted"/>
<dbReference type="InterPro" id="IPR031352">
    <property type="entry name" value="SesA"/>
</dbReference>
<dbReference type="NCBIfam" id="NF040586">
    <property type="entry name" value="FxSxx_TPR"/>
    <property type="match status" value="1"/>
</dbReference>
<feature type="non-terminal residue" evidence="2">
    <location>
        <position position="860"/>
    </location>
</feature>
<dbReference type="InterPro" id="IPR027417">
    <property type="entry name" value="P-loop_NTPase"/>
</dbReference>
<dbReference type="SUPFAM" id="SSF48452">
    <property type="entry name" value="TPR-like"/>
    <property type="match status" value="2"/>
</dbReference>
<keyword evidence="3" id="KW-1185">Reference proteome</keyword>
<dbReference type="OMA" id="KKHPYTL"/>
<protein>
    <recommendedName>
        <fullName evidence="1">NACHT-NTPase and P-loop NTPases N-terminal domain-containing protein</fullName>
    </recommendedName>
</protein>